<dbReference type="GO" id="GO:0016887">
    <property type="term" value="F:ATP hydrolysis activity"/>
    <property type="evidence" value="ECO:0007669"/>
    <property type="project" value="InterPro"/>
</dbReference>
<reference evidence="4 5" key="1">
    <citation type="submission" date="2011-04" db="EMBL/GenBank/DDBJ databases">
        <title>Complete sequence of Cellulomonas fimi ATCC 484.</title>
        <authorList>
            <consortium name="US DOE Joint Genome Institute"/>
            <person name="Lucas S."/>
            <person name="Han J."/>
            <person name="Lapidus A."/>
            <person name="Cheng J.-F."/>
            <person name="Goodwin L."/>
            <person name="Pitluck S."/>
            <person name="Peters L."/>
            <person name="Chertkov O."/>
            <person name="Detter J.C."/>
            <person name="Han C."/>
            <person name="Tapia R."/>
            <person name="Land M."/>
            <person name="Hauser L."/>
            <person name="Kyrpides N."/>
            <person name="Ivanova N."/>
            <person name="Ovchinnikova G."/>
            <person name="Pagani I."/>
            <person name="Mead D."/>
            <person name="Brumm P."/>
            <person name="Woyke T."/>
        </authorList>
    </citation>
    <scope>NUCLEOTIDE SEQUENCE [LARGE SCALE GENOMIC DNA]</scope>
    <source>
        <strain evidence="5">ATCC 484 / DSM 20113 / JCM 1341 / NBRC 15513 / NCIMB 8980 / NCTC 7547</strain>
    </source>
</reference>
<gene>
    <name evidence="4" type="ordered locus">Celf_2572</name>
</gene>
<dbReference type="AlphaFoldDB" id="F4H591"/>
<dbReference type="InterPro" id="IPR003439">
    <property type="entry name" value="ABC_transporter-like_ATP-bd"/>
</dbReference>
<dbReference type="PANTHER" id="PTHR24220">
    <property type="entry name" value="IMPORT ATP-BINDING PROTEIN"/>
    <property type="match status" value="1"/>
</dbReference>
<keyword evidence="2" id="KW-0067">ATP-binding</keyword>
<organism evidence="4 5">
    <name type="scientific">Cellulomonas fimi (strain ATCC 484 / DSM 20113 / JCM 1341 / CCUG 24087 / LMG 16345 / NBRC 15513 / NCIMB 8980 / NCTC 7547 / NRS-133)</name>
    <dbReference type="NCBI Taxonomy" id="590998"/>
    <lineage>
        <taxon>Bacteria</taxon>
        <taxon>Bacillati</taxon>
        <taxon>Actinomycetota</taxon>
        <taxon>Actinomycetes</taxon>
        <taxon>Micrococcales</taxon>
        <taxon>Cellulomonadaceae</taxon>
        <taxon>Cellulomonas</taxon>
    </lineage>
</organism>
<dbReference type="InterPro" id="IPR027417">
    <property type="entry name" value="P-loop_NTPase"/>
</dbReference>
<dbReference type="RefSeq" id="WP_013771723.1">
    <property type="nucleotide sequence ID" value="NC_015514.1"/>
</dbReference>
<dbReference type="Proteomes" id="UP000008460">
    <property type="component" value="Chromosome"/>
</dbReference>
<dbReference type="GO" id="GO:0022857">
    <property type="term" value="F:transmembrane transporter activity"/>
    <property type="evidence" value="ECO:0007669"/>
    <property type="project" value="TreeGrafter"/>
</dbReference>
<accession>F4H591</accession>
<name>F4H591_CELFA</name>
<dbReference type="eggNOG" id="COG1121">
    <property type="taxonomic scope" value="Bacteria"/>
</dbReference>
<dbReference type="GO" id="GO:0005886">
    <property type="term" value="C:plasma membrane"/>
    <property type="evidence" value="ECO:0007669"/>
    <property type="project" value="TreeGrafter"/>
</dbReference>
<dbReference type="PANTHER" id="PTHR24220:SF684">
    <property type="entry name" value="FE(3+) IONS IMPORT ATP-BINDING PROTEIN FBPC"/>
    <property type="match status" value="1"/>
</dbReference>
<dbReference type="InterPro" id="IPR003593">
    <property type="entry name" value="AAA+_ATPase"/>
</dbReference>
<keyword evidence="5" id="KW-1185">Reference proteome</keyword>
<protein>
    <submittedName>
        <fullName evidence="4">ABC transporter related protein</fullName>
    </submittedName>
</protein>
<dbReference type="Pfam" id="PF00005">
    <property type="entry name" value="ABC_tran"/>
    <property type="match status" value="1"/>
</dbReference>
<sequence>MITVRDLRVELGGRVVLDGLDIDLPDDGVVAVMGPNGSGKTTLGRVLLGLVPPTSGVVDGRPARCSAVFQEDRLCEHLDAVANVRLVLPRDVSSTSVVTALRDLGLPADALRRPVRALSGGQRRRVVIARALLPAADLVFLDEPLTGIDADGREAVLAWIAEACRGRAVLLVTHDRADAERLHGDVVELAPHHDRRALDGVTDARL</sequence>
<dbReference type="STRING" id="590998.Celf_2572"/>
<feature type="domain" description="ABC transporter" evidence="3">
    <location>
        <begin position="2"/>
        <end position="206"/>
    </location>
</feature>
<dbReference type="Gene3D" id="3.40.50.300">
    <property type="entry name" value="P-loop containing nucleotide triphosphate hydrolases"/>
    <property type="match status" value="1"/>
</dbReference>
<evidence type="ECO:0000259" key="3">
    <source>
        <dbReference type="PROSITE" id="PS50893"/>
    </source>
</evidence>
<dbReference type="GO" id="GO:0005524">
    <property type="term" value="F:ATP binding"/>
    <property type="evidence" value="ECO:0007669"/>
    <property type="project" value="UniProtKB-KW"/>
</dbReference>
<dbReference type="InterPro" id="IPR017871">
    <property type="entry name" value="ABC_transporter-like_CS"/>
</dbReference>
<evidence type="ECO:0000313" key="5">
    <source>
        <dbReference type="Proteomes" id="UP000008460"/>
    </source>
</evidence>
<evidence type="ECO:0000313" key="4">
    <source>
        <dbReference type="EMBL" id="AEE46697.1"/>
    </source>
</evidence>
<evidence type="ECO:0000256" key="1">
    <source>
        <dbReference type="ARBA" id="ARBA00022741"/>
    </source>
</evidence>
<keyword evidence="1" id="KW-0547">Nucleotide-binding</keyword>
<dbReference type="SMART" id="SM00382">
    <property type="entry name" value="AAA"/>
    <property type="match status" value="1"/>
</dbReference>
<dbReference type="PROSITE" id="PS00211">
    <property type="entry name" value="ABC_TRANSPORTER_1"/>
    <property type="match status" value="1"/>
</dbReference>
<dbReference type="PROSITE" id="PS50893">
    <property type="entry name" value="ABC_TRANSPORTER_2"/>
    <property type="match status" value="1"/>
</dbReference>
<dbReference type="HOGENOM" id="CLU_000604_1_11_11"/>
<dbReference type="KEGG" id="cfi:Celf_2572"/>
<dbReference type="InterPro" id="IPR015854">
    <property type="entry name" value="ABC_transpr_LolD-like"/>
</dbReference>
<evidence type="ECO:0000256" key="2">
    <source>
        <dbReference type="ARBA" id="ARBA00022840"/>
    </source>
</evidence>
<dbReference type="EMBL" id="CP002666">
    <property type="protein sequence ID" value="AEE46697.1"/>
    <property type="molecule type" value="Genomic_DNA"/>
</dbReference>
<dbReference type="SUPFAM" id="SSF52540">
    <property type="entry name" value="P-loop containing nucleoside triphosphate hydrolases"/>
    <property type="match status" value="1"/>
</dbReference>
<proteinExistence type="predicted"/>